<reference evidence="5" key="4">
    <citation type="submission" date="2015-06" db="UniProtKB">
        <authorList>
            <consortium name="EnsemblMetazoa"/>
        </authorList>
    </citation>
    <scope>IDENTIFICATION</scope>
</reference>
<reference evidence="4 6" key="1">
    <citation type="journal article" date="2010" name="BMC Genomics">
        <title>Combination of measures distinguishes pre-miRNAs from other stem-loops in the genome of the newly sequenced Anopheles darlingi.</title>
        <authorList>
            <person name="Mendes N.D."/>
            <person name="Freitas A.T."/>
            <person name="Vasconcelos A.T."/>
            <person name="Sagot M.F."/>
        </authorList>
    </citation>
    <scope>NUCLEOTIDE SEQUENCE</scope>
</reference>
<evidence type="ECO:0000256" key="1">
    <source>
        <dbReference type="ARBA" id="ARBA00009947"/>
    </source>
</evidence>
<dbReference type="Gene3D" id="3.30.1120.90">
    <property type="entry name" value="Nucleosome assembly protein"/>
    <property type="match status" value="1"/>
</dbReference>
<name>W5J9G8_ANODA</name>
<evidence type="ECO:0000313" key="6">
    <source>
        <dbReference type="Proteomes" id="UP000000673"/>
    </source>
</evidence>
<feature type="compositionally biased region" description="Polar residues" evidence="3">
    <location>
        <begin position="339"/>
        <end position="352"/>
    </location>
</feature>
<dbReference type="AlphaFoldDB" id="W5J9G8"/>
<dbReference type="Pfam" id="PF00956">
    <property type="entry name" value="NAP"/>
    <property type="match status" value="1"/>
</dbReference>
<evidence type="ECO:0000313" key="4">
    <source>
        <dbReference type="EMBL" id="ETN60641.1"/>
    </source>
</evidence>
<dbReference type="VEuPathDB" id="VectorBase:ADAR2_002359"/>
<gene>
    <name evidence="4" type="ORF">AND_007735</name>
</gene>
<dbReference type="eggNOG" id="KOG1507">
    <property type="taxonomic scope" value="Eukaryota"/>
</dbReference>
<sequence>MDSPTTVPAPATVHDSAVKDTLDEQMASVEERIKRLVHESQSSGTGTGTGTAAPPPTIGAKVQALRKVQRQIVEKEVKLYLTTHAMEVEFQSEFRECYDALAQIVSGTAESRRLLVLEPEGATASDRADQALGVAGFWLTVLKASMLDHLIEEADEQALQKLKDIRCELKPEPTPGFVLEFHFEPNAFFTNELLTKEYFLRCAPDPLKPSMFNGFEIFHCVGCRIDWREGQNLIEQSESDREDAAGASFFSFFEPERCAPDDTDPDIAVALLECDFQYGYYIREKIIPRAVSLFLREIDNAKETCDNCACQRCMYKHFFGSALDSSTPECQEEKPDQMGRSNSQETVVQQDVQGPAIDGQKNEH</sequence>
<protein>
    <submittedName>
        <fullName evidence="4">Nucleosome assembly protein</fullName>
    </submittedName>
</protein>
<dbReference type="GO" id="GO:0005634">
    <property type="term" value="C:nucleus"/>
    <property type="evidence" value="ECO:0007669"/>
    <property type="project" value="InterPro"/>
</dbReference>
<evidence type="ECO:0000256" key="2">
    <source>
        <dbReference type="RuleBase" id="RU003876"/>
    </source>
</evidence>
<dbReference type="PANTHER" id="PTHR11875">
    <property type="entry name" value="TESTIS-SPECIFIC Y-ENCODED PROTEIN"/>
    <property type="match status" value="1"/>
</dbReference>
<dbReference type="InterPro" id="IPR037231">
    <property type="entry name" value="NAP-like_sf"/>
</dbReference>
<organism evidence="4">
    <name type="scientific">Anopheles darlingi</name>
    <name type="common">Mosquito</name>
    <dbReference type="NCBI Taxonomy" id="43151"/>
    <lineage>
        <taxon>Eukaryota</taxon>
        <taxon>Metazoa</taxon>
        <taxon>Ecdysozoa</taxon>
        <taxon>Arthropoda</taxon>
        <taxon>Hexapoda</taxon>
        <taxon>Insecta</taxon>
        <taxon>Pterygota</taxon>
        <taxon>Neoptera</taxon>
        <taxon>Endopterygota</taxon>
        <taxon>Diptera</taxon>
        <taxon>Nematocera</taxon>
        <taxon>Culicoidea</taxon>
        <taxon>Culicidae</taxon>
        <taxon>Anophelinae</taxon>
        <taxon>Anopheles</taxon>
    </lineage>
</organism>
<dbReference type="STRING" id="43151.W5J9G8"/>
<dbReference type="GO" id="GO:0006334">
    <property type="term" value="P:nucleosome assembly"/>
    <property type="evidence" value="ECO:0007669"/>
    <property type="project" value="InterPro"/>
</dbReference>
<proteinExistence type="inferred from homology"/>
<comment type="similarity">
    <text evidence="1 2">Belongs to the nucleosome assembly protein (NAP) family.</text>
</comment>
<reference evidence="4" key="3">
    <citation type="journal article" date="2013" name="Nucleic Acids Res.">
        <title>The genome of Anopheles darlingi, the main neotropical malaria vector.</title>
        <authorList>
            <person name="Marinotti O."/>
            <person name="Cerqueira G.C."/>
            <person name="de Almeida L.G."/>
            <person name="Ferro M.I."/>
            <person name="Loreto E.L."/>
            <person name="Zaha A."/>
            <person name="Teixeira S.M."/>
            <person name="Wespiser A.R."/>
            <person name="Almeida E Silva A."/>
            <person name="Schlindwein A.D."/>
            <person name="Pacheco A.C."/>
            <person name="Silva A.L."/>
            <person name="Graveley B.R."/>
            <person name="Walenz B.P."/>
            <person name="Lima Bde A."/>
            <person name="Ribeiro C.A."/>
            <person name="Nunes-Silva C.G."/>
            <person name="de Carvalho C.R."/>
            <person name="Soares C.M."/>
            <person name="de Menezes C.B."/>
            <person name="Matiolli C."/>
            <person name="Caffrey D."/>
            <person name="Araujo D.A."/>
            <person name="de Oliveira D.M."/>
            <person name="Golenbock D."/>
            <person name="Grisard E.C."/>
            <person name="Fantinatti-Garboggini F."/>
            <person name="de Carvalho F.M."/>
            <person name="Barcellos F.G."/>
            <person name="Prosdocimi F."/>
            <person name="May G."/>
            <person name="Azevedo Junior G.M."/>
            <person name="Guimaraes G.M."/>
            <person name="Goldman G.H."/>
            <person name="Padilha I.Q."/>
            <person name="Batista Jda S."/>
            <person name="Ferro J.A."/>
            <person name="Ribeiro J.M."/>
            <person name="Fietto J.L."/>
            <person name="Dabbas K.M."/>
            <person name="Cerdeira L."/>
            <person name="Agnez-Lima L.F."/>
            <person name="Brocchi M."/>
            <person name="de Carvalho M.O."/>
            <person name="Teixeira Mde M."/>
            <person name="Diniz Maia Mde M."/>
            <person name="Goldman M.H."/>
            <person name="Cruz Schneider M.P."/>
            <person name="Felipe M.S."/>
            <person name="Hungria M."/>
            <person name="Nicolas M.F."/>
            <person name="Pereira M."/>
            <person name="Montes M.A."/>
            <person name="Cantao M.E."/>
            <person name="Vincentz M."/>
            <person name="Rafael M.S."/>
            <person name="Silverman N."/>
            <person name="Stoco P.H."/>
            <person name="Souza R.C."/>
            <person name="Vicentini R."/>
            <person name="Gazzinelli R.T."/>
            <person name="Neves Rde O."/>
            <person name="Silva R."/>
            <person name="Astolfi-Filho S."/>
            <person name="Maciel T.E."/>
            <person name="Urmenyi T.P."/>
            <person name="Tadei W.P."/>
            <person name="Camargo E.P."/>
            <person name="de Vasconcelos A.T."/>
        </authorList>
    </citation>
    <scope>NUCLEOTIDE SEQUENCE</scope>
</reference>
<keyword evidence="6" id="KW-1185">Reference proteome</keyword>
<dbReference type="HOGENOM" id="CLU_038841_3_1_1"/>
<dbReference type="InterPro" id="IPR002164">
    <property type="entry name" value="NAP_family"/>
</dbReference>
<accession>W5J9G8</accession>
<feature type="region of interest" description="Disordered" evidence="3">
    <location>
        <begin position="37"/>
        <end position="56"/>
    </location>
</feature>
<dbReference type="VEuPathDB" id="VectorBase:ADAC007735"/>
<dbReference type="EMBL" id="ADMH02001884">
    <property type="protein sequence ID" value="ETN60641.1"/>
    <property type="molecule type" value="Genomic_DNA"/>
</dbReference>
<dbReference type="Proteomes" id="UP000000673">
    <property type="component" value="Unassembled WGS sequence"/>
</dbReference>
<dbReference type="SUPFAM" id="SSF143113">
    <property type="entry name" value="NAP-like"/>
    <property type="match status" value="1"/>
</dbReference>
<reference evidence="4" key="2">
    <citation type="submission" date="2010-05" db="EMBL/GenBank/DDBJ databases">
        <authorList>
            <person name="Almeida L.G."/>
            <person name="Nicolas M.F."/>
            <person name="Souza R.C."/>
            <person name="Vasconcelos A.T.R."/>
        </authorList>
    </citation>
    <scope>NUCLEOTIDE SEQUENCE</scope>
</reference>
<evidence type="ECO:0000313" key="5">
    <source>
        <dbReference type="EnsemblMetazoa" id="ADAC007735-PA"/>
    </source>
</evidence>
<dbReference type="OMA" id="HAMEVEF"/>
<dbReference type="EnsemblMetazoa" id="ADAC007735-RA">
    <property type="protein sequence ID" value="ADAC007735-PA"/>
    <property type="gene ID" value="ADAC007735"/>
</dbReference>
<evidence type="ECO:0000256" key="3">
    <source>
        <dbReference type="SAM" id="MobiDB-lite"/>
    </source>
</evidence>
<feature type="region of interest" description="Disordered" evidence="3">
    <location>
        <begin position="324"/>
        <end position="364"/>
    </location>
</feature>